<dbReference type="InterPro" id="IPR016071">
    <property type="entry name" value="Staphylococal_nuclease_OB-fold"/>
</dbReference>
<feature type="domain" description="TNase-like" evidence="1">
    <location>
        <begin position="12"/>
        <end position="128"/>
    </location>
</feature>
<dbReference type="Gene3D" id="2.40.50.90">
    <property type="match status" value="1"/>
</dbReference>
<dbReference type="Pfam" id="PF00565">
    <property type="entry name" value="SNase"/>
    <property type="match status" value="1"/>
</dbReference>
<accession>A0A6P0BEV6</accession>
<sequence>MVVWSTAAAGARVIDGDTIDVAGIRYRLHGIDAPEAGQTCAAADGGVWPCGQAALHKMETLLLGHEVRCKAKDRDMYGRVIAICEAGGKEINAEMIKSGLAWAFRKYSTDYVELEETAKPSGIGIWQAETQTAWEYRAHRWDTETAAATVGGCPIKGNINRKHEKIYHAPWSKDYARTRIDPGKGERWFCTEAEAVSAGWRAAGFGN</sequence>
<organism evidence="2 3">
    <name type="scientific">Rhizobium leguminosarum</name>
    <dbReference type="NCBI Taxonomy" id="384"/>
    <lineage>
        <taxon>Bacteria</taxon>
        <taxon>Pseudomonadati</taxon>
        <taxon>Pseudomonadota</taxon>
        <taxon>Alphaproteobacteria</taxon>
        <taxon>Hyphomicrobiales</taxon>
        <taxon>Rhizobiaceae</taxon>
        <taxon>Rhizobium/Agrobacterium group</taxon>
        <taxon>Rhizobium</taxon>
    </lineage>
</organism>
<dbReference type="Proteomes" id="UP000471560">
    <property type="component" value="Unassembled WGS sequence"/>
</dbReference>
<evidence type="ECO:0000313" key="3">
    <source>
        <dbReference type="Proteomes" id="UP000471560"/>
    </source>
</evidence>
<proteinExistence type="predicted"/>
<dbReference type="PANTHER" id="PTHR12302">
    <property type="entry name" value="EBNA2 BINDING PROTEIN P100"/>
    <property type="match status" value="1"/>
</dbReference>
<dbReference type="SUPFAM" id="SSF50199">
    <property type="entry name" value="Staphylococcal nuclease"/>
    <property type="match status" value="1"/>
</dbReference>
<dbReference type="AlphaFoldDB" id="A0A6P0BEV6"/>
<evidence type="ECO:0000313" key="2">
    <source>
        <dbReference type="EMBL" id="NEI37676.1"/>
    </source>
</evidence>
<dbReference type="PANTHER" id="PTHR12302:SF26">
    <property type="entry name" value="BLR1266 PROTEIN"/>
    <property type="match status" value="1"/>
</dbReference>
<dbReference type="PROSITE" id="PS50830">
    <property type="entry name" value="TNASE_3"/>
    <property type="match status" value="1"/>
</dbReference>
<dbReference type="EMBL" id="WUEZ01000039">
    <property type="protein sequence ID" value="NEI37676.1"/>
    <property type="molecule type" value="Genomic_DNA"/>
</dbReference>
<dbReference type="SMART" id="SM00318">
    <property type="entry name" value="SNc"/>
    <property type="match status" value="1"/>
</dbReference>
<dbReference type="InterPro" id="IPR035437">
    <property type="entry name" value="SNase_OB-fold_sf"/>
</dbReference>
<evidence type="ECO:0000259" key="1">
    <source>
        <dbReference type="PROSITE" id="PS50830"/>
    </source>
</evidence>
<reference evidence="2 3" key="1">
    <citation type="submission" date="2019-12" db="EMBL/GenBank/DDBJ databases">
        <title>Rhizobium genotypes associated with high levels of biological nitrogen fixation by grain legumes in a temperate-maritime cropping system.</title>
        <authorList>
            <person name="Maluk M."/>
            <person name="Francesc Ferrando Molina F."/>
            <person name="Lopez Del Egido L."/>
            <person name="Lafos M."/>
            <person name="Langarica-Fuentes A."/>
            <person name="Gebre Yohannes G."/>
            <person name="Young M.W."/>
            <person name="Martin P."/>
            <person name="Gantlett R."/>
            <person name="Kenicer G."/>
            <person name="Hawes C."/>
            <person name="Begg G.S."/>
            <person name="Quilliam R.S."/>
            <person name="Squire G.R."/>
            <person name="Poole P.S."/>
            <person name="Young P.W."/>
            <person name="Iannetta P.M."/>
            <person name="James E.K."/>
        </authorList>
    </citation>
    <scope>NUCLEOTIDE SEQUENCE [LARGE SCALE GENOMIC DNA]</scope>
    <source>
        <strain evidence="2 3">JHI1096</strain>
    </source>
</reference>
<name>A0A6P0BEV6_RHILE</name>
<comment type="caution">
    <text evidence="2">The sequence shown here is derived from an EMBL/GenBank/DDBJ whole genome shotgun (WGS) entry which is preliminary data.</text>
</comment>
<protein>
    <submittedName>
        <fullName evidence="2">Thermonuclease family protein</fullName>
    </submittedName>
</protein>
<gene>
    <name evidence="2" type="ORF">GR204_27560</name>
</gene>